<keyword evidence="2" id="KW-1185">Reference proteome</keyword>
<dbReference type="Proteomes" id="UP000693970">
    <property type="component" value="Unassembled WGS sequence"/>
</dbReference>
<dbReference type="EMBL" id="JAGRRH010000026">
    <property type="protein sequence ID" value="KAG7341348.1"/>
    <property type="molecule type" value="Genomic_DNA"/>
</dbReference>
<gene>
    <name evidence="1" type="ORF">IV203_023299</name>
</gene>
<comment type="caution">
    <text evidence="1">The sequence shown here is derived from an EMBL/GenBank/DDBJ whole genome shotgun (WGS) entry which is preliminary data.</text>
</comment>
<protein>
    <submittedName>
        <fullName evidence="1">Uncharacterized protein</fullName>
    </submittedName>
</protein>
<evidence type="ECO:0000313" key="1">
    <source>
        <dbReference type="EMBL" id="KAG7341348.1"/>
    </source>
</evidence>
<proteinExistence type="predicted"/>
<accession>A0A9K3KD00</accession>
<name>A0A9K3KD00_9STRA</name>
<sequence length="118" mass="13871">MTFTCLLLNHLATTYTCLLLDHFIICLSVIAANDPVVFVIYADSANLLDKPGWKRFSSIAKRPKEMFRMANRSKLRSYRTVPKYMYGFKIPRDYEHAIELDKRNDYLTPKQQHCIHLD</sequence>
<reference evidence="1" key="1">
    <citation type="journal article" date="2021" name="Sci. Rep.">
        <title>Diploid genomic architecture of Nitzschia inconspicua, an elite biomass production diatom.</title>
        <authorList>
            <person name="Oliver A."/>
            <person name="Podell S."/>
            <person name="Pinowska A."/>
            <person name="Traller J.C."/>
            <person name="Smith S.R."/>
            <person name="McClure R."/>
            <person name="Beliaev A."/>
            <person name="Bohutskyi P."/>
            <person name="Hill E.A."/>
            <person name="Rabines A."/>
            <person name="Zheng H."/>
            <person name="Allen L.Z."/>
            <person name="Kuo A."/>
            <person name="Grigoriev I.V."/>
            <person name="Allen A.E."/>
            <person name="Hazlebeck D."/>
            <person name="Allen E.E."/>
        </authorList>
    </citation>
    <scope>NUCLEOTIDE SEQUENCE</scope>
    <source>
        <strain evidence="1">Hildebrandi</strain>
    </source>
</reference>
<evidence type="ECO:0000313" key="2">
    <source>
        <dbReference type="Proteomes" id="UP000693970"/>
    </source>
</evidence>
<organism evidence="1 2">
    <name type="scientific">Nitzschia inconspicua</name>
    <dbReference type="NCBI Taxonomy" id="303405"/>
    <lineage>
        <taxon>Eukaryota</taxon>
        <taxon>Sar</taxon>
        <taxon>Stramenopiles</taxon>
        <taxon>Ochrophyta</taxon>
        <taxon>Bacillariophyta</taxon>
        <taxon>Bacillariophyceae</taxon>
        <taxon>Bacillariophycidae</taxon>
        <taxon>Bacillariales</taxon>
        <taxon>Bacillariaceae</taxon>
        <taxon>Nitzschia</taxon>
    </lineage>
</organism>
<reference evidence="1" key="2">
    <citation type="submission" date="2021-04" db="EMBL/GenBank/DDBJ databases">
        <authorList>
            <person name="Podell S."/>
        </authorList>
    </citation>
    <scope>NUCLEOTIDE SEQUENCE</scope>
    <source>
        <strain evidence="1">Hildebrandi</strain>
    </source>
</reference>
<dbReference type="AlphaFoldDB" id="A0A9K3KD00"/>